<comment type="caution">
    <text evidence="1">The sequence shown here is derived from an EMBL/GenBank/DDBJ whole genome shotgun (WGS) entry which is preliminary data.</text>
</comment>
<accession>A0A2H6KHU6</accession>
<dbReference type="RefSeq" id="XP_028868794.1">
    <property type="nucleotide sequence ID" value="XM_029012961.1"/>
</dbReference>
<dbReference type="OrthoDB" id="365181at2759"/>
<name>A0A2H6KHU6_9APIC</name>
<evidence type="ECO:0000313" key="1">
    <source>
        <dbReference type="EMBL" id="GBE62551.1"/>
    </source>
</evidence>
<sequence>MFGDEPALGFCGVSLMEATSDEPRRAHLICDNLITKQRCLQMRVMPIVVAEDEERGPHPCAVVAIRPYCFWVRRTRDSPVLPFMFPKYSSREVVGEEFEAKMLLMPNNQRLLVVATMLGTGILTTDRRHLDVSSVLQLWLTELSGSKAQLLTDQLSHLHRTISNFSPHRLCVSDDLIYAADYRQLFTWTWPWDPSLAEPGDFERSRHVFHEPGNDGGSCGKICRVKRGSRHTGCIRYEHNRKRWVVDLSVNGCRMQKCFHENLYGVVGGLQAARKWRLDYIRNTYDVFDIEVERRIVNDLVDKIVALEGNEHVELLEALRKPIPSYEHILDAHSLGNIIDGRLAATGHYKP</sequence>
<protein>
    <submittedName>
        <fullName evidence="1">Formate dehydrogenase, putative</fullName>
    </submittedName>
</protein>
<organism evidence="1 2">
    <name type="scientific">Babesia ovata</name>
    <dbReference type="NCBI Taxonomy" id="189622"/>
    <lineage>
        <taxon>Eukaryota</taxon>
        <taxon>Sar</taxon>
        <taxon>Alveolata</taxon>
        <taxon>Apicomplexa</taxon>
        <taxon>Aconoidasida</taxon>
        <taxon>Piroplasmida</taxon>
        <taxon>Babesiidae</taxon>
        <taxon>Babesia</taxon>
    </lineage>
</organism>
<dbReference type="Proteomes" id="UP000236319">
    <property type="component" value="Unassembled WGS sequence"/>
</dbReference>
<dbReference type="VEuPathDB" id="PiroplasmaDB:BOVATA_040440"/>
<dbReference type="GeneID" id="39876321"/>
<evidence type="ECO:0000313" key="2">
    <source>
        <dbReference type="Proteomes" id="UP000236319"/>
    </source>
</evidence>
<proteinExistence type="predicted"/>
<keyword evidence="2" id="KW-1185">Reference proteome</keyword>
<dbReference type="AlphaFoldDB" id="A0A2H6KHU6"/>
<reference evidence="1 2" key="1">
    <citation type="journal article" date="2017" name="BMC Genomics">
        <title>Whole-genome assembly of Babesia ovata and comparative genomics between closely related pathogens.</title>
        <authorList>
            <person name="Yamagishi J."/>
            <person name="Asada M."/>
            <person name="Hakimi H."/>
            <person name="Tanaka T.Q."/>
            <person name="Sugimoto C."/>
            <person name="Kawazu S."/>
        </authorList>
    </citation>
    <scope>NUCLEOTIDE SEQUENCE [LARGE SCALE GENOMIC DNA]</scope>
    <source>
        <strain evidence="1 2">Miyake</strain>
    </source>
</reference>
<gene>
    <name evidence="1" type="ORF">BOVATA_040440</name>
</gene>
<dbReference type="EMBL" id="BDSA01000005">
    <property type="protein sequence ID" value="GBE62551.1"/>
    <property type="molecule type" value="Genomic_DNA"/>
</dbReference>